<name>A0A8T3YKG5_9ARCH</name>
<protein>
    <submittedName>
        <fullName evidence="4">50S ribosomal protein L44e</fullName>
    </submittedName>
</protein>
<dbReference type="Proteomes" id="UP000732298">
    <property type="component" value="Unassembled WGS sequence"/>
</dbReference>
<proteinExistence type="inferred from homology"/>
<dbReference type="InterPro" id="IPR000552">
    <property type="entry name" value="Ribosomal_eL44"/>
</dbReference>
<dbReference type="GO" id="GO:0005840">
    <property type="term" value="C:ribosome"/>
    <property type="evidence" value="ECO:0007669"/>
    <property type="project" value="UniProtKB-KW"/>
</dbReference>
<dbReference type="Pfam" id="PF00935">
    <property type="entry name" value="Ribosomal_L44"/>
    <property type="match status" value="1"/>
</dbReference>
<accession>A0A8T3YKG5</accession>
<evidence type="ECO:0000256" key="2">
    <source>
        <dbReference type="ARBA" id="ARBA00022980"/>
    </source>
</evidence>
<dbReference type="GO" id="GO:0006412">
    <property type="term" value="P:translation"/>
    <property type="evidence" value="ECO:0007669"/>
    <property type="project" value="InterPro"/>
</dbReference>
<dbReference type="SUPFAM" id="SSF57829">
    <property type="entry name" value="Zn-binding ribosomal proteins"/>
    <property type="match status" value="1"/>
</dbReference>
<dbReference type="GO" id="GO:1990904">
    <property type="term" value="C:ribonucleoprotein complex"/>
    <property type="evidence" value="ECO:0007669"/>
    <property type="project" value="UniProtKB-KW"/>
</dbReference>
<evidence type="ECO:0000313" key="5">
    <source>
        <dbReference type="Proteomes" id="UP000732298"/>
    </source>
</evidence>
<comment type="similarity">
    <text evidence="1">Belongs to the eukaryotic ribosomal protein eL42 family.</text>
</comment>
<dbReference type="InterPro" id="IPR053708">
    <property type="entry name" value="Ribosomal_LSU_eL42"/>
</dbReference>
<comment type="caution">
    <text evidence="4">The sequence shown here is derived from an EMBL/GenBank/DDBJ whole genome shotgun (WGS) entry which is preliminary data.</text>
</comment>
<evidence type="ECO:0000313" key="4">
    <source>
        <dbReference type="EMBL" id="MBI4210180.1"/>
    </source>
</evidence>
<gene>
    <name evidence="4" type="ORF">HY544_01580</name>
</gene>
<dbReference type="Gene3D" id="3.10.450.80">
    <property type="match status" value="1"/>
</dbReference>
<keyword evidence="2 4" id="KW-0689">Ribosomal protein</keyword>
<dbReference type="EMBL" id="JACQPB010000022">
    <property type="protein sequence ID" value="MBI4210180.1"/>
    <property type="molecule type" value="Genomic_DNA"/>
</dbReference>
<keyword evidence="3" id="KW-0687">Ribonucleoprotein</keyword>
<dbReference type="AlphaFoldDB" id="A0A8T3YKG5"/>
<dbReference type="InterPro" id="IPR011332">
    <property type="entry name" value="Ribosomal_zn-bd"/>
</dbReference>
<sequence length="95" mass="10723">MNIPKEQSLYCPKCNTHTEHKLKAFKPGQARALSIGTRSNIRKHKKGYGGKAKFTATVKKQTKKPTFIAECSVCARKVYFVIPKRMKKAELQAKA</sequence>
<evidence type="ECO:0000256" key="1">
    <source>
        <dbReference type="ARBA" id="ARBA00009364"/>
    </source>
</evidence>
<reference evidence="4" key="1">
    <citation type="submission" date="2020-07" db="EMBL/GenBank/DDBJ databases">
        <title>Huge and variable diversity of episymbiotic CPR bacteria and DPANN archaea in groundwater ecosystems.</title>
        <authorList>
            <person name="He C.Y."/>
            <person name="Keren R."/>
            <person name="Whittaker M."/>
            <person name="Farag I.F."/>
            <person name="Doudna J."/>
            <person name="Cate J.H.D."/>
            <person name="Banfield J.F."/>
        </authorList>
    </citation>
    <scope>NUCLEOTIDE SEQUENCE</scope>
    <source>
        <strain evidence="4">NC_groundwater_1296_Ag_S-0.2um_52_80</strain>
    </source>
</reference>
<evidence type="ECO:0000256" key="3">
    <source>
        <dbReference type="ARBA" id="ARBA00023274"/>
    </source>
</evidence>
<organism evidence="4 5">
    <name type="scientific">Candidatus Iainarchaeum sp</name>
    <dbReference type="NCBI Taxonomy" id="3101447"/>
    <lineage>
        <taxon>Archaea</taxon>
        <taxon>Candidatus Iainarchaeota</taxon>
        <taxon>Candidatus Iainarchaeia</taxon>
        <taxon>Candidatus Iainarchaeales</taxon>
        <taxon>Candidatus Iainarchaeaceae</taxon>
        <taxon>Candidatus Iainarchaeum</taxon>
    </lineage>
</organism>
<dbReference type="GO" id="GO:0003735">
    <property type="term" value="F:structural constituent of ribosome"/>
    <property type="evidence" value="ECO:0007669"/>
    <property type="project" value="InterPro"/>
</dbReference>